<evidence type="ECO:0000313" key="5">
    <source>
        <dbReference type="Proteomes" id="UP000323502"/>
    </source>
</evidence>
<accession>A0A1G7GWU7</accession>
<dbReference type="InterPro" id="IPR021255">
    <property type="entry name" value="DUF2807"/>
</dbReference>
<evidence type="ECO:0000313" key="6">
    <source>
        <dbReference type="Proteomes" id="UP000436801"/>
    </source>
</evidence>
<dbReference type="EMBL" id="WSUT01000005">
    <property type="protein sequence ID" value="MWC43049.1"/>
    <property type="molecule type" value="Genomic_DNA"/>
</dbReference>
<dbReference type="Gene3D" id="2.160.20.120">
    <property type="match status" value="1"/>
</dbReference>
<feature type="domain" description="Putative auto-transporter adhesin head GIN" evidence="2">
    <location>
        <begin position="31"/>
        <end position="217"/>
    </location>
</feature>
<reference evidence="4 5" key="1">
    <citation type="submission" date="2016-10" db="EMBL/GenBank/DDBJ databases">
        <authorList>
            <person name="Varghese N."/>
            <person name="Submissions S."/>
        </authorList>
    </citation>
    <scope>NUCLEOTIDE SEQUENCE [LARGE SCALE GENOMIC DNA]</scope>
    <source>
        <strain evidence="4 5">S7-754</strain>
    </source>
</reference>
<evidence type="ECO:0000313" key="4">
    <source>
        <dbReference type="EMBL" id="SDE92642.1"/>
    </source>
</evidence>
<keyword evidence="5" id="KW-1185">Reference proteome</keyword>
<feature type="signal peptide" evidence="1">
    <location>
        <begin position="1"/>
        <end position="21"/>
    </location>
</feature>
<dbReference type="RefSeq" id="WP_160146737.1">
    <property type="nucleotide sequence ID" value="NZ_FNBI01000001.1"/>
</dbReference>
<evidence type="ECO:0000313" key="3">
    <source>
        <dbReference type="EMBL" id="MWC43049.1"/>
    </source>
</evidence>
<dbReference type="Pfam" id="PF10988">
    <property type="entry name" value="DUF2807"/>
    <property type="match status" value="1"/>
</dbReference>
<evidence type="ECO:0000256" key="1">
    <source>
        <dbReference type="SAM" id="SignalP"/>
    </source>
</evidence>
<sequence>MTIARTLLLPLLLGLPGWAGAADRQIPLGSFDRIRVEGAYKVQVVTGRSPRAVVSGAADALEGVEVRVDGRTLLVRKARDTLGAGWGPRRATPVTVTVSALAVSAVSAMAGSVVTVTATRGDRVDLSVAGAGSIAVERAETPQLTATLIGPGAITIGGRAERARLTTSGTGTIDAGALDAGDLTIRLDGAGETRARARYTAMIANMGLGTVTVGGRPKCRVGAPGGGAVVCGETR</sequence>
<dbReference type="AlphaFoldDB" id="A0A1G7GWU7"/>
<reference evidence="3 6" key="2">
    <citation type="submission" date="2019-12" db="EMBL/GenBank/DDBJ databases">
        <authorList>
            <person name="Zheng J."/>
        </authorList>
    </citation>
    <scope>NUCLEOTIDE SEQUENCE [LARGE SCALE GENOMIC DNA]</scope>
    <source>
        <strain evidence="3 6">DSM 27347</strain>
    </source>
</reference>
<protein>
    <submittedName>
        <fullName evidence="4">Auto-transporter adhesin, head GIN domain</fullName>
    </submittedName>
    <submittedName>
        <fullName evidence="3">DUF2807 domain-containing protein</fullName>
    </submittedName>
</protein>
<dbReference type="EMBL" id="FNBI01000001">
    <property type="protein sequence ID" value="SDE92642.1"/>
    <property type="molecule type" value="Genomic_DNA"/>
</dbReference>
<gene>
    <name evidence="3" type="ORF">GQR91_05155</name>
    <name evidence="4" type="ORF">SAMN05216557_1011063</name>
</gene>
<organism evidence="4 5">
    <name type="scientific">Sphingomonas carotinifaciens</name>
    <dbReference type="NCBI Taxonomy" id="1166323"/>
    <lineage>
        <taxon>Bacteria</taxon>
        <taxon>Pseudomonadati</taxon>
        <taxon>Pseudomonadota</taxon>
        <taxon>Alphaproteobacteria</taxon>
        <taxon>Sphingomonadales</taxon>
        <taxon>Sphingomonadaceae</taxon>
        <taxon>Sphingomonas</taxon>
    </lineage>
</organism>
<dbReference type="Proteomes" id="UP000436801">
    <property type="component" value="Unassembled WGS sequence"/>
</dbReference>
<keyword evidence="1" id="KW-0732">Signal</keyword>
<feature type="chain" id="PRO_5033740949" evidence="1">
    <location>
        <begin position="22"/>
        <end position="235"/>
    </location>
</feature>
<dbReference type="OrthoDB" id="7478143at2"/>
<evidence type="ECO:0000259" key="2">
    <source>
        <dbReference type="Pfam" id="PF10988"/>
    </source>
</evidence>
<name>A0A1G7GWU7_9SPHN</name>
<dbReference type="Proteomes" id="UP000323502">
    <property type="component" value="Unassembled WGS sequence"/>
</dbReference>
<proteinExistence type="predicted"/>